<organism evidence="1 2">
    <name type="scientific">Austropuccinia psidii MF-1</name>
    <dbReference type="NCBI Taxonomy" id="1389203"/>
    <lineage>
        <taxon>Eukaryota</taxon>
        <taxon>Fungi</taxon>
        <taxon>Dikarya</taxon>
        <taxon>Basidiomycota</taxon>
        <taxon>Pucciniomycotina</taxon>
        <taxon>Pucciniomycetes</taxon>
        <taxon>Pucciniales</taxon>
        <taxon>Sphaerophragmiaceae</taxon>
        <taxon>Austropuccinia</taxon>
    </lineage>
</organism>
<dbReference type="Proteomes" id="UP000765509">
    <property type="component" value="Unassembled WGS sequence"/>
</dbReference>
<proteinExistence type="predicted"/>
<sequence>MDLQEILLKFGFKEIQKPNIHYAFPLGFMEIFIGNKEYPIGELVDTGEEINIIPEEIEIKSSLTTRKINMNLRGIRGHTNSLVELSEFTPIILAAGEETQIYFFIEKGSFHKVLERPFLEDNNIRLKFLPKKREILRYQEPDERRLYMPI</sequence>
<dbReference type="AlphaFoldDB" id="A0A9Q3PIG7"/>
<reference evidence="1" key="1">
    <citation type="submission" date="2021-03" db="EMBL/GenBank/DDBJ databases">
        <title>Draft genome sequence of rust myrtle Austropuccinia psidii MF-1, a brazilian biotype.</title>
        <authorList>
            <person name="Quecine M.C."/>
            <person name="Pachon D.M.R."/>
            <person name="Bonatelli M.L."/>
            <person name="Correr F.H."/>
            <person name="Franceschini L.M."/>
            <person name="Leite T.F."/>
            <person name="Margarido G.R.A."/>
            <person name="Almeida C.A."/>
            <person name="Ferrarezi J.A."/>
            <person name="Labate C.A."/>
        </authorList>
    </citation>
    <scope>NUCLEOTIDE SEQUENCE</scope>
    <source>
        <strain evidence="1">MF-1</strain>
    </source>
</reference>
<keyword evidence="2" id="KW-1185">Reference proteome</keyword>
<protein>
    <recommendedName>
        <fullName evidence="3">Peptidase A2 domain-containing protein</fullName>
    </recommendedName>
</protein>
<accession>A0A9Q3PIG7</accession>
<gene>
    <name evidence="1" type="ORF">O181_102130</name>
</gene>
<evidence type="ECO:0000313" key="2">
    <source>
        <dbReference type="Proteomes" id="UP000765509"/>
    </source>
</evidence>
<dbReference type="EMBL" id="AVOT02072510">
    <property type="protein sequence ID" value="MBW0562415.1"/>
    <property type="molecule type" value="Genomic_DNA"/>
</dbReference>
<evidence type="ECO:0000313" key="1">
    <source>
        <dbReference type="EMBL" id="MBW0562415.1"/>
    </source>
</evidence>
<comment type="caution">
    <text evidence="1">The sequence shown here is derived from an EMBL/GenBank/DDBJ whole genome shotgun (WGS) entry which is preliminary data.</text>
</comment>
<name>A0A9Q3PIG7_9BASI</name>
<evidence type="ECO:0008006" key="3">
    <source>
        <dbReference type="Google" id="ProtNLM"/>
    </source>
</evidence>